<feature type="compositionally biased region" description="Polar residues" evidence="1">
    <location>
        <begin position="23"/>
        <end position="47"/>
    </location>
</feature>
<gene>
    <name evidence="2" type="ORF">CLAFUR5_06943</name>
</gene>
<dbReference type="EMBL" id="CP090168">
    <property type="protein sequence ID" value="UJO18746.1"/>
    <property type="molecule type" value="Genomic_DNA"/>
</dbReference>
<reference evidence="2" key="1">
    <citation type="submission" date="2021-12" db="EMBL/GenBank/DDBJ databases">
        <authorList>
            <person name="Zaccaron A."/>
            <person name="Stergiopoulos I."/>
        </authorList>
    </citation>
    <scope>NUCLEOTIDE SEQUENCE</scope>
    <source>
        <strain evidence="2">Race5_Kim</strain>
    </source>
</reference>
<sequence>MQRRTLAIAGLPLGDTEVDPNDQQESPTSTDSGYQSRHGSKTKAQQARINRDRKAFIRALVQPSDFHSPEFQRLGIQPYYYQVYRGKIGPDYACQASCLEIATYGRSVALGIATISFLVTGAASKNDALLR</sequence>
<dbReference type="OMA" id="YANEMDD"/>
<evidence type="ECO:0000256" key="1">
    <source>
        <dbReference type="SAM" id="MobiDB-lite"/>
    </source>
</evidence>
<dbReference type="GeneID" id="71986821"/>
<keyword evidence="3" id="KW-1185">Reference proteome</keyword>
<dbReference type="OrthoDB" id="10424053at2759"/>
<dbReference type="RefSeq" id="XP_047763112.1">
    <property type="nucleotide sequence ID" value="XM_047906091.1"/>
</dbReference>
<accession>A0A9Q8UQJ1</accession>
<evidence type="ECO:0000313" key="2">
    <source>
        <dbReference type="EMBL" id="UJO18746.1"/>
    </source>
</evidence>
<protein>
    <submittedName>
        <fullName evidence="2">Uncharacterized protein</fullName>
    </submittedName>
</protein>
<proteinExistence type="predicted"/>
<dbReference type="AlphaFoldDB" id="A0A9Q8UQJ1"/>
<organism evidence="2 3">
    <name type="scientific">Passalora fulva</name>
    <name type="common">Tomato leaf mold</name>
    <name type="synonym">Cladosporium fulvum</name>
    <dbReference type="NCBI Taxonomy" id="5499"/>
    <lineage>
        <taxon>Eukaryota</taxon>
        <taxon>Fungi</taxon>
        <taxon>Dikarya</taxon>
        <taxon>Ascomycota</taxon>
        <taxon>Pezizomycotina</taxon>
        <taxon>Dothideomycetes</taxon>
        <taxon>Dothideomycetidae</taxon>
        <taxon>Mycosphaerellales</taxon>
        <taxon>Mycosphaerellaceae</taxon>
        <taxon>Fulvia</taxon>
    </lineage>
</organism>
<name>A0A9Q8UQJ1_PASFU</name>
<evidence type="ECO:0000313" key="3">
    <source>
        <dbReference type="Proteomes" id="UP000756132"/>
    </source>
</evidence>
<dbReference type="Proteomes" id="UP000756132">
    <property type="component" value="Chromosome 6"/>
</dbReference>
<feature type="region of interest" description="Disordered" evidence="1">
    <location>
        <begin position="1"/>
        <end position="47"/>
    </location>
</feature>
<reference evidence="2" key="2">
    <citation type="journal article" date="2022" name="Microb. Genom.">
        <title>A chromosome-scale genome assembly of the tomato pathogen Cladosporium fulvum reveals a compartmentalized genome architecture and the presence of a dispensable chromosome.</title>
        <authorList>
            <person name="Zaccaron A.Z."/>
            <person name="Chen L.H."/>
            <person name="Samaras A."/>
            <person name="Stergiopoulos I."/>
        </authorList>
    </citation>
    <scope>NUCLEOTIDE SEQUENCE</scope>
    <source>
        <strain evidence="2">Race5_Kim</strain>
    </source>
</reference>
<dbReference type="KEGG" id="ffu:CLAFUR5_06943"/>